<accession>A0A6I6FAG9</accession>
<dbReference type="OrthoDB" id="3870305at2"/>
<feature type="transmembrane region" description="Helical" evidence="1">
    <location>
        <begin position="196"/>
        <end position="214"/>
    </location>
</feature>
<sequence length="250" mass="27193">MNGTAGWGAKLMNSSITGMSPWILFSLLAGPGRYQLAAGLALATAVLLLLVRHRPIFLEAAGLVFFAVLTVLGMIAPPDTLRWLETYGNEVSNLTIVALAVVSVAAGTPLTTPYARKKVPRELWHTRDFRRINLVVTHAWSLAFLTAAVAGLIGDLVLRDPDNLWTAWLVQASALITAARFTEWYPAVPRPPVRRLLMPFVGLLIPMGVLVLVYDAAPRWFAVGLIVTGVILARALRKEVAVAKQEGREP</sequence>
<dbReference type="RefSeq" id="WP_156694488.1">
    <property type="nucleotide sequence ID" value="NZ_CP034279.1"/>
</dbReference>
<organism evidence="2 3">
    <name type="scientific">Streptomyces ficellus</name>
    <dbReference type="NCBI Taxonomy" id="1977088"/>
    <lineage>
        <taxon>Bacteria</taxon>
        <taxon>Bacillati</taxon>
        <taxon>Actinomycetota</taxon>
        <taxon>Actinomycetes</taxon>
        <taxon>Kitasatosporales</taxon>
        <taxon>Streptomycetaceae</taxon>
        <taxon>Streptomyces</taxon>
    </lineage>
</organism>
<proteinExistence type="predicted"/>
<name>A0A6I6FAG9_9ACTN</name>
<evidence type="ECO:0000256" key="1">
    <source>
        <dbReference type="SAM" id="Phobius"/>
    </source>
</evidence>
<keyword evidence="1" id="KW-0472">Membrane</keyword>
<evidence type="ECO:0000313" key="2">
    <source>
        <dbReference type="EMBL" id="QGV80720.1"/>
    </source>
</evidence>
<evidence type="ECO:0000313" key="3">
    <source>
        <dbReference type="Proteomes" id="UP000422572"/>
    </source>
</evidence>
<feature type="transmembrane region" description="Helical" evidence="1">
    <location>
        <begin position="56"/>
        <end position="76"/>
    </location>
</feature>
<dbReference type="KEGG" id="sfic:EIZ62_22625"/>
<protein>
    <submittedName>
        <fullName evidence="2">Uncharacterized protein</fullName>
    </submittedName>
</protein>
<reference evidence="2 3" key="1">
    <citation type="submission" date="2018-12" db="EMBL/GenBank/DDBJ databases">
        <title>Complete genome sequence of Streptomyces ficellus NRRL8067, the producer of ficellomycin, feldamycin and nojirimycin.</title>
        <authorList>
            <person name="Zhang H."/>
            <person name="Yue R."/>
            <person name="Liu Y."/>
            <person name="Li M."/>
            <person name="Mu H."/>
            <person name="Zhang J."/>
        </authorList>
    </citation>
    <scope>NUCLEOTIDE SEQUENCE [LARGE SCALE GENOMIC DNA]</scope>
    <source>
        <strain evidence="2 3">NRRL 8067</strain>
    </source>
</reference>
<gene>
    <name evidence="2" type="ORF">EIZ62_22625</name>
</gene>
<keyword evidence="1" id="KW-1133">Transmembrane helix</keyword>
<feature type="transmembrane region" description="Helical" evidence="1">
    <location>
        <begin position="132"/>
        <end position="153"/>
    </location>
</feature>
<feature type="transmembrane region" description="Helical" evidence="1">
    <location>
        <begin position="220"/>
        <end position="236"/>
    </location>
</feature>
<feature type="transmembrane region" description="Helical" evidence="1">
    <location>
        <begin position="91"/>
        <end position="111"/>
    </location>
</feature>
<dbReference type="Proteomes" id="UP000422572">
    <property type="component" value="Chromosome"/>
</dbReference>
<keyword evidence="1" id="KW-0812">Transmembrane</keyword>
<dbReference type="AlphaFoldDB" id="A0A6I6FAG9"/>
<feature type="transmembrane region" description="Helical" evidence="1">
    <location>
        <begin position="34"/>
        <end position="51"/>
    </location>
</feature>
<keyword evidence="3" id="KW-1185">Reference proteome</keyword>
<feature type="transmembrane region" description="Helical" evidence="1">
    <location>
        <begin position="165"/>
        <end position="184"/>
    </location>
</feature>
<dbReference type="EMBL" id="CP034279">
    <property type="protein sequence ID" value="QGV80720.1"/>
    <property type="molecule type" value="Genomic_DNA"/>
</dbReference>